<gene>
    <name evidence="8" type="ORF">N8I77_007161</name>
</gene>
<dbReference type="GO" id="GO:0008270">
    <property type="term" value="F:zinc ion binding"/>
    <property type="evidence" value="ECO:0007669"/>
    <property type="project" value="InterPro"/>
</dbReference>
<dbReference type="GO" id="GO:0003677">
    <property type="term" value="F:DNA binding"/>
    <property type="evidence" value="ECO:0007669"/>
    <property type="project" value="InterPro"/>
</dbReference>
<dbReference type="EMBL" id="JAUJFL010000004">
    <property type="protein sequence ID" value="KAK2604213.1"/>
    <property type="molecule type" value="Genomic_DNA"/>
</dbReference>
<protein>
    <recommendedName>
        <fullName evidence="7">Zn(2)-C6 fungal-type domain-containing protein</fullName>
    </recommendedName>
</protein>
<dbReference type="Proteomes" id="UP001265746">
    <property type="component" value="Unassembled WGS sequence"/>
</dbReference>
<dbReference type="InterPro" id="IPR001138">
    <property type="entry name" value="Zn2Cys6_DnaBD"/>
</dbReference>
<keyword evidence="2" id="KW-0479">Metal-binding</keyword>
<keyword evidence="4" id="KW-0804">Transcription</keyword>
<feature type="compositionally biased region" description="Basic and acidic residues" evidence="6">
    <location>
        <begin position="209"/>
        <end position="223"/>
    </location>
</feature>
<feature type="compositionally biased region" description="Acidic residues" evidence="6">
    <location>
        <begin position="18"/>
        <end position="32"/>
    </location>
</feature>
<feature type="compositionally biased region" description="Polar residues" evidence="6">
    <location>
        <begin position="906"/>
        <end position="927"/>
    </location>
</feature>
<keyword evidence="9" id="KW-1185">Reference proteome</keyword>
<keyword evidence="5" id="KW-0539">Nucleus</keyword>
<dbReference type="PANTHER" id="PTHR47338:SF23">
    <property type="entry name" value="ZN(II)2CYS6 TRANSCRIPTION FACTOR (EUROFUNG)"/>
    <property type="match status" value="1"/>
</dbReference>
<dbReference type="InterPro" id="IPR050815">
    <property type="entry name" value="TF_fung"/>
</dbReference>
<feature type="region of interest" description="Disordered" evidence="6">
    <location>
        <begin position="472"/>
        <end position="501"/>
    </location>
</feature>
<feature type="region of interest" description="Disordered" evidence="6">
    <location>
        <begin position="195"/>
        <end position="244"/>
    </location>
</feature>
<organism evidence="8 9">
    <name type="scientific">Phomopsis amygdali</name>
    <name type="common">Fusicoccum amygdali</name>
    <dbReference type="NCBI Taxonomy" id="1214568"/>
    <lineage>
        <taxon>Eukaryota</taxon>
        <taxon>Fungi</taxon>
        <taxon>Dikarya</taxon>
        <taxon>Ascomycota</taxon>
        <taxon>Pezizomycotina</taxon>
        <taxon>Sordariomycetes</taxon>
        <taxon>Sordariomycetidae</taxon>
        <taxon>Diaporthales</taxon>
        <taxon>Diaporthaceae</taxon>
        <taxon>Diaporthe</taxon>
    </lineage>
</organism>
<accession>A0AAD9SCK9</accession>
<reference evidence="8" key="1">
    <citation type="submission" date="2023-06" db="EMBL/GenBank/DDBJ databases">
        <authorList>
            <person name="Noh H."/>
        </authorList>
    </citation>
    <scope>NUCLEOTIDE SEQUENCE</scope>
    <source>
        <strain evidence="8">DUCC20226</strain>
    </source>
</reference>
<evidence type="ECO:0000313" key="8">
    <source>
        <dbReference type="EMBL" id="KAK2604213.1"/>
    </source>
</evidence>
<feature type="region of interest" description="Disordered" evidence="6">
    <location>
        <begin position="1"/>
        <end position="62"/>
    </location>
</feature>
<dbReference type="Pfam" id="PF04082">
    <property type="entry name" value="Fungal_trans"/>
    <property type="match status" value="1"/>
</dbReference>
<feature type="domain" description="Zn(2)-C6 fungal-type" evidence="7">
    <location>
        <begin position="62"/>
        <end position="86"/>
    </location>
</feature>
<feature type="compositionally biased region" description="Polar residues" evidence="6">
    <location>
        <begin position="751"/>
        <end position="763"/>
    </location>
</feature>
<feature type="compositionally biased region" description="Basic and acidic residues" evidence="6">
    <location>
        <begin position="1"/>
        <end position="11"/>
    </location>
</feature>
<evidence type="ECO:0000313" key="9">
    <source>
        <dbReference type="Proteomes" id="UP001265746"/>
    </source>
</evidence>
<dbReference type="SMART" id="SM00906">
    <property type="entry name" value="Fungal_trans"/>
    <property type="match status" value="1"/>
</dbReference>
<evidence type="ECO:0000256" key="4">
    <source>
        <dbReference type="ARBA" id="ARBA00023163"/>
    </source>
</evidence>
<name>A0AAD9SCK9_PHOAM</name>
<feature type="region of interest" description="Disordered" evidence="6">
    <location>
        <begin position="742"/>
        <end position="783"/>
    </location>
</feature>
<evidence type="ECO:0000256" key="5">
    <source>
        <dbReference type="ARBA" id="ARBA00023242"/>
    </source>
</evidence>
<dbReference type="InterPro" id="IPR007219">
    <property type="entry name" value="XnlR_reg_dom"/>
</dbReference>
<dbReference type="PANTHER" id="PTHR47338">
    <property type="entry name" value="ZN(II)2CYS6 TRANSCRIPTION FACTOR (EUROFUNG)-RELATED"/>
    <property type="match status" value="1"/>
</dbReference>
<comment type="caution">
    <text evidence="8">The sequence shown here is derived from an EMBL/GenBank/DDBJ whole genome shotgun (WGS) entry which is preliminary data.</text>
</comment>
<proteinExistence type="predicted"/>
<dbReference type="PROSITE" id="PS50048">
    <property type="entry name" value="ZN2_CY6_FUNGAL_2"/>
    <property type="match status" value="1"/>
</dbReference>
<evidence type="ECO:0000256" key="2">
    <source>
        <dbReference type="ARBA" id="ARBA00022723"/>
    </source>
</evidence>
<dbReference type="SUPFAM" id="SSF57701">
    <property type="entry name" value="Zn2/Cys6 DNA-binding domain"/>
    <property type="match status" value="1"/>
</dbReference>
<comment type="subcellular location">
    <subcellularLocation>
        <location evidence="1">Nucleus</location>
    </subcellularLocation>
</comment>
<dbReference type="GO" id="GO:0000981">
    <property type="term" value="F:DNA-binding transcription factor activity, RNA polymerase II-specific"/>
    <property type="evidence" value="ECO:0007669"/>
    <property type="project" value="InterPro"/>
</dbReference>
<dbReference type="AlphaFoldDB" id="A0AAD9SCK9"/>
<dbReference type="GO" id="GO:0005634">
    <property type="term" value="C:nucleus"/>
    <property type="evidence" value="ECO:0007669"/>
    <property type="project" value="UniProtKB-SubCell"/>
</dbReference>
<dbReference type="CDD" id="cd00067">
    <property type="entry name" value="GAL4"/>
    <property type="match status" value="1"/>
</dbReference>
<keyword evidence="3" id="KW-0805">Transcription regulation</keyword>
<feature type="region of interest" description="Disordered" evidence="6">
    <location>
        <begin position="904"/>
        <end position="927"/>
    </location>
</feature>
<dbReference type="InterPro" id="IPR036864">
    <property type="entry name" value="Zn2-C6_fun-type_DNA-bd_sf"/>
</dbReference>
<evidence type="ECO:0000256" key="3">
    <source>
        <dbReference type="ARBA" id="ARBA00023015"/>
    </source>
</evidence>
<dbReference type="Pfam" id="PF00172">
    <property type="entry name" value="Zn_clus"/>
    <property type="match status" value="1"/>
</dbReference>
<evidence type="ECO:0000256" key="6">
    <source>
        <dbReference type="SAM" id="MobiDB-lite"/>
    </source>
</evidence>
<evidence type="ECO:0000256" key="1">
    <source>
        <dbReference type="ARBA" id="ARBA00004123"/>
    </source>
</evidence>
<dbReference type="GO" id="GO:0006351">
    <property type="term" value="P:DNA-templated transcription"/>
    <property type="evidence" value="ECO:0007669"/>
    <property type="project" value="InterPro"/>
</dbReference>
<evidence type="ECO:0000259" key="7">
    <source>
        <dbReference type="PROSITE" id="PS50048"/>
    </source>
</evidence>
<sequence length="927" mass="103110">MQHFGESHQDANEASASEPEEVEDEIEVEAPEGAENNGADEGPPAKRRKTGGSATSKYEGPACQSCRRKKAKCSRRLPCSQCERYSKQSNSPQRSLTAYSDHEACQQDLECVYDERKLKPGLRSGAIEHLSQRITALENMFLGQGMLWQQNITKIWRRLDDVAPERVSNSSPPDSGCSIAGTSLQECTAQLRKTLSSASGDGNSWALPPREKETSNRVHDGQHHQAIPLPSRMDSEHRIAPGDDNELPPDDVLFLLVETYFRLIHPWIPMLHVRNFRQRMKDPLQRSQVTTICHAIISICARFSNDPRLGQDSAARAQKAKRSRDTVILQSMQSFSVENLQALTIIAFDTIGSGRSPSAWSVVGSMTRTVEQLQLSVEPADDEQACAAEMLQNQIKRVAFLPPARDWSELEERRRVFWNVFLMDRFCSIATGWNLSLTSADVRRRLPCEGALWEAGVALETPTPFFGVSEKYDQTSTTSPSLDPRQRQKAQANEMRLPTARAESEDQESLGGFAYCIEATESLSLVTSFFLQQAVDVSKAQDVQMWLMRFKQLDLRLVQWKIFLPERWREACALNEDGNMDPNLTLAHITHNVAVILLHQGIAYPSAEWHSVLPTIGVRLPSASSAETCLLAATEVVTIVERFLRDNPVTLTNPQFAFCLFICGRMLLAHTAYYSIPLPREFDVLLDSLWEISKRWNLENNIAAKFASRLVRARQQGASLDIRQAVFSDDQASIAHDLSKSQLHGAEVARQKSSIPGSHNSQPLHPMTKRSQAMPGPFLQERPGTDYRHRAAAQTPLGGPSVDIQIPINGGNSTNIGGSNHSNMRLAEEESPESISFAFPPLPLAFQAGQIASATQTAIQSPAMQPAPYPVPDFGNGMVPMDAAAFQDIDFFLEYSFPPDKRVSMYAQSSDQNEATDGLNQLNEEPV</sequence>
<dbReference type="CDD" id="cd12148">
    <property type="entry name" value="fungal_TF_MHR"/>
    <property type="match status" value="1"/>
</dbReference>
<dbReference type="Gene3D" id="4.10.240.10">
    <property type="entry name" value="Zn(2)-C6 fungal-type DNA-binding domain"/>
    <property type="match status" value="1"/>
</dbReference>